<feature type="transmembrane region" description="Helical" evidence="6">
    <location>
        <begin position="12"/>
        <end position="35"/>
    </location>
</feature>
<dbReference type="EMBL" id="SIXC01000004">
    <property type="protein sequence ID" value="TBH80829.1"/>
    <property type="molecule type" value="Genomic_DNA"/>
</dbReference>
<dbReference type="InterPro" id="IPR050638">
    <property type="entry name" value="AA-Vitamin_Transporters"/>
</dbReference>
<feature type="transmembrane region" description="Helical" evidence="6">
    <location>
        <begin position="125"/>
        <end position="142"/>
    </location>
</feature>
<dbReference type="InterPro" id="IPR000620">
    <property type="entry name" value="EamA_dom"/>
</dbReference>
<gene>
    <name evidence="8" type="ORF">EB812_04430</name>
</gene>
<dbReference type="Pfam" id="PF00892">
    <property type="entry name" value="EamA"/>
    <property type="match status" value="2"/>
</dbReference>
<dbReference type="RefSeq" id="WP_118229420.1">
    <property type="nucleotide sequence ID" value="NZ_DBFBQU010000126.1"/>
</dbReference>
<dbReference type="InterPro" id="IPR037185">
    <property type="entry name" value="EmrE-like"/>
</dbReference>
<feature type="transmembrane region" description="Helical" evidence="6">
    <location>
        <begin position="180"/>
        <end position="201"/>
    </location>
</feature>
<evidence type="ECO:0000259" key="7">
    <source>
        <dbReference type="Pfam" id="PF00892"/>
    </source>
</evidence>
<keyword evidence="4 6" id="KW-1133">Transmembrane helix</keyword>
<dbReference type="SUPFAM" id="SSF103481">
    <property type="entry name" value="Multidrug resistance efflux transporter EmrE"/>
    <property type="match status" value="2"/>
</dbReference>
<dbReference type="Proteomes" id="UP000292919">
    <property type="component" value="Unassembled WGS sequence"/>
</dbReference>
<evidence type="ECO:0000313" key="8">
    <source>
        <dbReference type="EMBL" id="TBH80829.1"/>
    </source>
</evidence>
<name>A0A6H3FC58_9BACT</name>
<feature type="transmembrane region" description="Helical" evidence="6">
    <location>
        <begin position="41"/>
        <end position="57"/>
    </location>
</feature>
<feature type="domain" description="EamA" evidence="7">
    <location>
        <begin position="156"/>
        <end position="294"/>
    </location>
</feature>
<accession>A0A6H3FC58</accession>
<keyword evidence="5 6" id="KW-0472">Membrane</keyword>
<keyword evidence="9" id="KW-1185">Reference proteome</keyword>
<evidence type="ECO:0000256" key="5">
    <source>
        <dbReference type="ARBA" id="ARBA00023136"/>
    </source>
</evidence>
<dbReference type="GO" id="GO:0016020">
    <property type="term" value="C:membrane"/>
    <property type="evidence" value="ECO:0007669"/>
    <property type="project" value="UniProtKB-SubCell"/>
</dbReference>
<comment type="similarity">
    <text evidence="2">Belongs to the EamA transporter family.</text>
</comment>
<evidence type="ECO:0000256" key="2">
    <source>
        <dbReference type="ARBA" id="ARBA00007362"/>
    </source>
</evidence>
<reference evidence="8 9" key="1">
    <citation type="submission" date="2018-12" db="EMBL/GenBank/DDBJ databases">
        <title>First genome draft of Desulfovibrio legallis sp. nov.</title>
        <authorList>
            <person name="Ben Dhia O."/>
            <person name="Najjari A."/>
            <person name="Ferjani R."/>
            <person name="Fhoula I."/>
            <person name="Fardeau M.-L."/>
            <person name="Boudabbous A."/>
            <person name="Ouzari H.I."/>
        </authorList>
    </citation>
    <scope>NUCLEOTIDE SEQUENCE [LARGE SCALE GENOMIC DNA]</scope>
    <source>
        <strain evidence="8 9">H1T</strain>
    </source>
</reference>
<sequence>MLSIRSSLLPHLALLTAMSFWGSTFVALRVALAALTPLQTMSGRMLVACLALLPVWPRLFRELRRNGHWALLLLMGLCEPCLFFLFETHALRLTTASQAGMVTALLPLLVAAAAYVALGERSGPRAWLGFALAVGGVVWLSGTARAGAAAPNPALGNLLEAAAMCCATGYTLLARRLSPFYSPLCITAVQAGVGLAFFSLLLCFVPESAARVDLGRNFPAWAAWACVAYLGGCVTFAGYGLYNLGVNRLSAGRAAAYTNLIPVFAMFFGMLLLDERLSPGQYGGAVCIVAGVLCSQWRGGAKEAT</sequence>
<evidence type="ECO:0000256" key="3">
    <source>
        <dbReference type="ARBA" id="ARBA00022692"/>
    </source>
</evidence>
<protein>
    <submittedName>
        <fullName evidence="8">DMT family transporter</fullName>
    </submittedName>
</protein>
<dbReference type="Gene3D" id="1.10.3730.20">
    <property type="match status" value="2"/>
</dbReference>
<organism evidence="8 9">
    <name type="scientific">Desulfovibrio legallii</name>
    <dbReference type="NCBI Taxonomy" id="571438"/>
    <lineage>
        <taxon>Bacteria</taxon>
        <taxon>Pseudomonadati</taxon>
        <taxon>Thermodesulfobacteriota</taxon>
        <taxon>Desulfovibrionia</taxon>
        <taxon>Desulfovibrionales</taxon>
        <taxon>Desulfovibrionaceae</taxon>
        <taxon>Desulfovibrio</taxon>
    </lineage>
</organism>
<dbReference type="PANTHER" id="PTHR32322">
    <property type="entry name" value="INNER MEMBRANE TRANSPORTER"/>
    <property type="match status" value="1"/>
</dbReference>
<evidence type="ECO:0000256" key="6">
    <source>
        <dbReference type="SAM" id="Phobius"/>
    </source>
</evidence>
<feature type="transmembrane region" description="Helical" evidence="6">
    <location>
        <begin position="69"/>
        <end position="86"/>
    </location>
</feature>
<comment type="subcellular location">
    <subcellularLocation>
        <location evidence="1">Membrane</location>
        <topology evidence="1">Multi-pass membrane protein</topology>
    </subcellularLocation>
</comment>
<feature type="transmembrane region" description="Helical" evidence="6">
    <location>
        <begin position="221"/>
        <end position="242"/>
    </location>
</feature>
<comment type="caution">
    <text evidence="8">The sequence shown here is derived from an EMBL/GenBank/DDBJ whole genome shotgun (WGS) entry which is preliminary data.</text>
</comment>
<evidence type="ECO:0000256" key="4">
    <source>
        <dbReference type="ARBA" id="ARBA00022989"/>
    </source>
</evidence>
<dbReference type="AlphaFoldDB" id="A0A6H3FC58"/>
<feature type="transmembrane region" description="Helical" evidence="6">
    <location>
        <begin position="154"/>
        <end position="173"/>
    </location>
</feature>
<evidence type="ECO:0000313" key="9">
    <source>
        <dbReference type="Proteomes" id="UP000292919"/>
    </source>
</evidence>
<dbReference type="PANTHER" id="PTHR32322:SF2">
    <property type="entry name" value="EAMA DOMAIN-CONTAINING PROTEIN"/>
    <property type="match status" value="1"/>
</dbReference>
<keyword evidence="3 6" id="KW-0812">Transmembrane</keyword>
<feature type="transmembrane region" description="Helical" evidence="6">
    <location>
        <begin position="98"/>
        <end position="118"/>
    </location>
</feature>
<proteinExistence type="inferred from homology"/>
<feature type="transmembrane region" description="Helical" evidence="6">
    <location>
        <begin position="254"/>
        <end position="273"/>
    </location>
</feature>
<evidence type="ECO:0000256" key="1">
    <source>
        <dbReference type="ARBA" id="ARBA00004141"/>
    </source>
</evidence>
<feature type="domain" description="EamA" evidence="7">
    <location>
        <begin position="11"/>
        <end position="141"/>
    </location>
</feature>